<gene>
    <name evidence="2" type="ORF">Tci_878380</name>
</gene>
<protein>
    <recommendedName>
        <fullName evidence="1">Methyltransferase FkbM domain-containing protein</fullName>
    </recommendedName>
</protein>
<proteinExistence type="predicted"/>
<organism evidence="2">
    <name type="scientific">Tanacetum cinerariifolium</name>
    <name type="common">Dalmatian daisy</name>
    <name type="synonym">Chrysanthemum cinerariifolium</name>
    <dbReference type="NCBI Taxonomy" id="118510"/>
    <lineage>
        <taxon>Eukaryota</taxon>
        <taxon>Viridiplantae</taxon>
        <taxon>Streptophyta</taxon>
        <taxon>Embryophyta</taxon>
        <taxon>Tracheophyta</taxon>
        <taxon>Spermatophyta</taxon>
        <taxon>Magnoliopsida</taxon>
        <taxon>eudicotyledons</taxon>
        <taxon>Gunneridae</taxon>
        <taxon>Pentapetalae</taxon>
        <taxon>asterids</taxon>
        <taxon>campanulids</taxon>
        <taxon>Asterales</taxon>
        <taxon>Asteraceae</taxon>
        <taxon>Asteroideae</taxon>
        <taxon>Anthemideae</taxon>
        <taxon>Anthemidinae</taxon>
        <taxon>Tanacetum</taxon>
    </lineage>
</organism>
<feature type="non-terminal residue" evidence="2">
    <location>
        <position position="156"/>
    </location>
</feature>
<reference evidence="2" key="1">
    <citation type="journal article" date="2019" name="Sci. Rep.">
        <title>Draft genome of Tanacetum cinerariifolium, the natural source of mosquito coil.</title>
        <authorList>
            <person name="Yamashiro T."/>
            <person name="Shiraishi A."/>
            <person name="Satake H."/>
            <person name="Nakayama K."/>
        </authorList>
    </citation>
    <scope>NUCLEOTIDE SEQUENCE</scope>
</reference>
<name>A0A699TB34_TANCI</name>
<dbReference type="AlphaFoldDB" id="A0A699TB34"/>
<comment type="caution">
    <text evidence="2">The sequence shown here is derived from an EMBL/GenBank/DDBJ whole genome shotgun (WGS) entry which is preliminary data.</text>
</comment>
<sequence length="156" mass="17578">VLMNVLRKLAKSAWVSRAQQDVVPLKDTVYLGSTYHGYYVPKEGKVFTADNKKEGYVYKISAKELGAITYCATGVWNEKKTVKFYVPANSNYAGHSITNLQNTEDYIEAPVDKLANIMRELGHQQIDLLKIEIEGSEYTVIDDVLADKLDVKMILV</sequence>
<feature type="domain" description="Methyltransferase FkbM" evidence="1">
    <location>
        <begin position="63"/>
        <end position="154"/>
    </location>
</feature>
<dbReference type="Gene3D" id="3.40.50.150">
    <property type="entry name" value="Vaccinia Virus protein VP39"/>
    <property type="match status" value="1"/>
</dbReference>
<evidence type="ECO:0000313" key="2">
    <source>
        <dbReference type="EMBL" id="GFD06411.1"/>
    </source>
</evidence>
<accession>A0A699TB34</accession>
<dbReference type="EMBL" id="BKCJ011224745">
    <property type="protein sequence ID" value="GFD06411.1"/>
    <property type="molecule type" value="Genomic_DNA"/>
</dbReference>
<dbReference type="InterPro" id="IPR006342">
    <property type="entry name" value="FkbM_mtfrase"/>
</dbReference>
<evidence type="ECO:0000259" key="1">
    <source>
        <dbReference type="Pfam" id="PF05050"/>
    </source>
</evidence>
<dbReference type="Pfam" id="PF05050">
    <property type="entry name" value="Methyltransf_21"/>
    <property type="match status" value="1"/>
</dbReference>
<dbReference type="InterPro" id="IPR029063">
    <property type="entry name" value="SAM-dependent_MTases_sf"/>
</dbReference>
<dbReference type="SUPFAM" id="SSF53335">
    <property type="entry name" value="S-adenosyl-L-methionine-dependent methyltransferases"/>
    <property type="match status" value="1"/>
</dbReference>
<feature type="non-terminal residue" evidence="2">
    <location>
        <position position="1"/>
    </location>
</feature>